<gene>
    <name evidence="2" type="ORF">AAL_01105</name>
</gene>
<feature type="region of interest" description="Disordered" evidence="1">
    <location>
        <begin position="1"/>
        <end position="79"/>
    </location>
</feature>
<reference evidence="2 3" key="1">
    <citation type="journal article" date="2016" name="Genome Biol. Evol.">
        <title>Divergent and convergent evolution of fungal pathogenicity.</title>
        <authorList>
            <person name="Shang Y."/>
            <person name="Xiao G."/>
            <person name="Zheng P."/>
            <person name="Cen K."/>
            <person name="Zhan S."/>
            <person name="Wang C."/>
        </authorList>
    </citation>
    <scope>NUCLEOTIDE SEQUENCE [LARGE SCALE GENOMIC DNA]</scope>
    <source>
        <strain evidence="2 3">RCEF 2490</strain>
    </source>
</reference>
<evidence type="ECO:0000313" key="3">
    <source>
        <dbReference type="Proteomes" id="UP000078544"/>
    </source>
</evidence>
<feature type="compositionally biased region" description="Low complexity" evidence="1">
    <location>
        <begin position="60"/>
        <end position="76"/>
    </location>
</feature>
<comment type="caution">
    <text evidence="2">The sequence shown here is derived from an EMBL/GenBank/DDBJ whole genome shotgun (WGS) entry which is preliminary data.</text>
</comment>
<dbReference type="Proteomes" id="UP000078544">
    <property type="component" value="Unassembled WGS sequence"/>
</dbReference>
<dbReference type="Pfam" id="PF12739">
    <property type="entry name" value="TRAPPC-Trs85"/>
    <property type="match status" value="1"/>
</dbReference>
<dbReference type="PANTHER" id="PTHR12975">
    <property type="entry name" value="TRANSPORT PROTEIN TRAPP"/>
    <property type="match status" value="1"/>
</dbReference>
<organism evidence="2 3">
    <name type="scientific">Moelleriella libera RCEF 2490</name>
    <dbReference type="NCBI Taxonomy" id="1081109"/>
    <lineage>
        <taxon>Eukaryota</taxon>
        <taxon>Fungi</taxon>
        <taxon>Dikarya</taxon>
        <taxon>Ascomycota</taxon>
        <taxon>Pezizomycotina</taxon>
        <taxon>Sordariomycetes</taxon>
        <taxon>Hypocreomycetidae</taxon>
        <taxon>Hypocreales</taxon>
        <taxon>Clavicipitaceae</taxon>
        <taxon>Moelleriella</taxon>
    </lineage>
</organism>
<dbReference type="GO" id="GO:1990072">
    <property type="term" value="C:TRAPPIII protein complex"/>
    <property type="evidence" value="ECO:0007669"/>
    <property type="project" value="TreeGrafter"/>
</dbReference>
<dbReference type="AlphaFoldDB" id="A0A166VGI4"/>
<dbReference type="EMBL" id="AZGY01000001">
    <property type="protein sequence ID" value="OAA33640.1"/>
    <property type="molecule type" value="Genomic_DNA"/>
</dbReference>
<dbReference type="InterPro" id="IPR024420">
    <property type="entry name" value="TRAPP_III_complex_Trs85"/>
</dbReference>
<sequence length="780" mass="86229">MTHPTHDASSEDTVRGSPVATAAIAMNTSAGRRPVSAVEDKFPPQPGGPRTRSITPKALSNDSTSSSPTFRSLSPTDSHLSPKVLQLDSLFEHPSGQGLPSPLIEDSGEPVRSIVHAFIPHISVIASEGTEALMAQKGFRHGLWELLRPFGDCVQGKVMVRDNNGVSHSFEDFAIRFIQFGNDKEYSDRPTTAKQVLPPELPIISNGSAKGIATKDDVIIAGVESLAERDLNFAEASAARFSAGAAGGPAGSNEPELSSSFYSLYLRRLLASTPLTSHESFAHPVAGVIAINSSDSNPIEHLRNLYEETNEADKRLPLWASNDYLRYYVLVHDEEKDDITRSISLFEQMKRHLGLHCHLLRLRCSKSIESDDDNMPLPGSEWMSAAEELDRARYNGDEDDIEAPTQYIFDSDAIAIRAFVREMATQSIIPTMERHISVWNDQVASRRKGITGRFMNLSRKWAGFGSGSRSSLSNHNATEASYETMGYYRFDTAEATMRRLADYAFMLRDWKLAHSTYDLLRSDFAESKAWRNHAAVNEMATISLLMSTHAPLSKNRQAIIDQMLESAFYSYSTRCNLSFGAARCLLISMELLRSRGGQNVDEAGRWGLRLLESRTLGPIGEALLKERLCLCYSSKSGLGNGSWGSRHRKAAFWSVLAAEAWVQQGKYRPARKCLGEAQKICRSTSHGSGLSQFKDAKEFVLSLQAALSQAMQRHDSFKPIPGDDEIDSPIDVESQTFTSLPSKRMSVISRSNGLQTAPLHDMMMSGREDRVNVQGPQEPK</sequence>
<dbReference type="OrthoDB" id="203724at2759"/>
<evidence type="ECO:0000313" key="2">
    <source>
        <dbReference type="EMBL" id="OAA33640.1"/>
    </source>
</evidence>
<evidence type="ECO:0008006" key="4">
    <source>
        <dbReference type="Google" id="ProtNLM"/>
    </source>
</evidence>
<proteinExistence type="predicted"/>
<keyword evidence="3" id="KW-1185">Reference proteome</keyword>
<feature type="compositionally biased region" description="Basic and acidic residues" evidence="1">
    <location>
        <begin position="1"/>
        <end position="14"/>
    </location>
</feature>
<protein>
    <recommendedName>
        <fullName evidence="4">Cis-Golgi transport protein particle complex subunit</fullName>
    </recommendedName>
</protein>
<dbReference type="PANTHER" id="PTHR12975:SF6">
    <property type="entry name" value="TRAFFICKING PROTEIN PARTICLE COMPLEX SUBUNIT 8"/>
    <property type="match status" value="1"/>
</dbReference>
<evidence type="ECO:0000256" key="1">
    <source>
        <dbReference type="SAM" id="MobiDB-lite"/>
    </source>
</evidence>
<name>A0A166VGI4_9HYPO</name>
<accession>A0A166VGI4</accession>
<dbReference type="STRING" id="1081109.A0A166VGI4"/>